<feature type="domain" description="RRM" evidence="8">
    <location>
        <begin position="498"/>
        <end position="576"/>
    </location>
</feature>
<dbReference type="FunFam" id="3.30.70.330:FF:000003">
    <property type="entry name" value="Polyadenylate-binding protein"/>
    <property type="match status" value="1"/>
</dbReference>
<accession>A0AAD5PJL1</accession>
<keyword evidence="11" id="KW-1185">Reference proteome</keyword>
<dbReference type="SMART" id="SM00361">
    <property type="entry name" value="RRM_1"/>
    <property type="match status" value="4"/>
</dbReference>
<dbReference type="InterPro" id="IPR036053">
    <property type="entry name" value="PABP-dom"/>
</dbReference>
<evidence type="ECO:0000256" key="6">
    <source>
        <dbReference type="PROSITE-ProRule" id="PRU00176"/>
    </source>
</evidence>
<dbReference type="Pfam" id="PF00076">
    <property type="entry name" value="RRM_1"/>
    <property type="match status" value="4"/>
</dbReference>
<dbReference type="Proteomes" id="UP001209540">
    <property type="component" value="Unassembled WGS sequence"/>
</dbReference>
<comment type="subcellular location">
    <subcellularLocation>
        <location evidence="1">Cytoplasm</location>
    </subcellularLocation>
</comment>
<dbReference type="SMART" id="SM00360">
    <property type="entry name" value="RRM"/>
    <property type="match status" value="4"/>
</dbReference>
<dbReference type="InterPro" id="IPR003954">
    <property type="entry name" value="RRM_euk-type"/>
</dbReference>
<dbReference type="CDD" id="cd12379">
    <property type="entry name" value="RRM2_I_PABPs"/>
    <property type="match status" value="1"/>
</dbReference>
<keyword evidence="4" id="KW-0677">Repeat</keyword>
<evidence type="ECO:0000256" key="5">
    <source>
        <dbReference type="ARBA" id="ARBA00022884"/>
    </source>
</evidence>
<feature type="domain" description="RRM" evidence="8">
    <location>
        <begin position="293"/>
        <end position="370"/>
    </location>
</feature>
<gene>
    <name evidence="10" type="ORF">BDA99DRAFT_493362</name>
</gene>
<feature type="domain" description="RRM" evidence="8">
    <location>
        <begin position="146"/>
        <end position="223"/>
    </location>
</feature>
<feature type="domain" description="RRM" evidence="8">
    <location>
        <begin position="58"/>
        <end position="136"/>
    </location>
</feature>
<evidence type="ECO:0000256" key="1">
    <source>
        <dbReference type="ARBA" id="ARBA00004496"/>
    </source>
</evidence>
<dbReference type="PROSITE" id="PS50102">
    <property type="entry name" value="RRM"/>
    <property type="match status" value="4"/>
</dbReference>
<feature type="compositionally biased region" description="Basic residues" evidence="7">
    <location>
        <begin position="247"/>
        <end position="264"/>
    </location>
</feature>
<dbReference type="CDD" id="cd12380">
    <property type="entry name" value="RRM3_I_PABPs"/>
    <property type="match status" value="1"/>
</dbReference>
<dbReference type="PANTHER" id="PTHR48025">
    <property type="entry name" value="OS02G0815200 PROTEIN"/>
    <property type="match status" value="1"/>
</dbReference>
<comment type="caution">
    <text evidence="10">The sequence shown here is derived from an EMBL/GenBank/DDBJ whole genome shotgun (WGS) entry which is preliminary data.</text>
</comment>
<dbReference type="GO" id="GO:0005634">
    <property type="term" value="C:nucleus"/>
    <property type="evidence" value="ECO:0007669"/>
    <property type="project" value="TreeGrafter"/>
</dbReference>
<dbReference type="InterPro" id="IPR045305">
    <property type="entry name" value="RRM2_I_PABPs"/>
</dbReference>
<keyword evidence="5 6" id="KW-0694">RNA-binding</keyword>
<dbReference type="CDD" id="cd12381">
    <property type="entry name" value="RRM4_I_PABPs"/>
    <property type="match status" value="1"/>
</dbReference>
<feature type="compositionally biased region" description="Low complexity" evidence="7">
    <location>
        <begin position="458"/>
        <end position="490"/>
    </location>
</feature>
<evidence type="ECO:0000256" key="4">
    <source>
        <dbReference type="ARBA" id="ARBA00022737"/>
    </source>
</evidence>
<proteinExistence type="inferred from homology"/>
<dbReference type="SUPFAM" id="SSF63570">
    <property type="entry name" value="PABC (PABP) domain"/>
    <property type="match status" value="1"/>
</dbReference>
<reference evidence="10" key="2">
    <citation type="submission" date="2023-02" db="EMBL/GenBank/DDBJ databases">
        <authorList>
            <consortium name="DOE Joint Genome Institute"/>
            <person name="Mondo S.J."/>
            <person name="Chang Y."/>
            <person name="Wang Y."/>
            <person name="Ahrendt S."/>
            <person name="Andreopoulos W."/>
            <person name="Barry K."/>
            <person name="Beard J."/>
            <person name="Benny G.L."/>
            <person name="Blankenship S."/>
            <person name="Bonito G."/>
            <person name="Cuomo C."/>
            <person name="Desiro A."/>
            <person name="Gervers K.A."/>
            <person name="Hundley H."/>
            <person name="Kuo A."/>
            <person name="LaButti K."/>
            <person name="Lang B.F."/>
            <person name="Lipzen A."/>
            <person name="O'Donnell K."/>
            <person name="Pangilinan J."/>
            <person name="Reynolds N."/>
            <person name="Sandor L."/>
            <person name="Smith M.W."/>
            <person name="Tsang A."/>
            <person name="Grigoriev I.V."/>
            <person name="Stajich J.E."/>
            <person name="Spatafora J.W."/>
        </authorList>
    </citation>
    <scope>NUCLEOTIDE SEQUENCE</scope>
    <source>
        <strain evidence="10">RSA 2281</strain>
    </source>
</reference>
<feature type="compositionally biased region" description="Low complexity" evidence="7">
    <location>
        <begin position="265"/>
        <end position="277"/>
    </location>
</feature>
<evidence type="ECO:0000313" key="11">
    <source>
        <dbReference type="Proteomes" id="UP001209540"/>
    </source>
</evidence>
<sequence>MTGPIPTSSMAALNMYDSVAPRGLSVAQQREIAAAQAQTAAMDRTTFRPQSRSFPSSASLYVGELDPNVQESTLYDIFNAIAPVDSVRVCRDSITNRSLGYAFVNFKTHVDGERALQALNSTLINGKPCRVMWSQRDLAKRKISGGNIFVKNLDPSITSKSLRDTFAHYGFILSCKVVTDPQGQSKGYGFVHYDTIEAAENAIQQVNGTTVFDRELYVGHHIPKRERQQHQQQNNHHHHNNNNNSNHHNHHHLNNHNGTHHHTNHTNNGHTNHSNTNGHHHHHHPPPQQTKFTNVYVKNLMPDIKEEELKELFGGFGPIISVLIQRDEGGNSKGFGFVNFEHHEDAERAVQQMNETEYIGRRLYVSRAQKKSEREENKHHHNHHTSPYNNNNNNNGTNNNHQHPNSSQQPQPQPQQNHFQSTNAFQHHHHPSQHQNQNHPTPPPPAPPHSSSHHDTNHNSTTTSPNHAILTTPTNTNNGTANTTSSGTVTKNNRYQGMNLYIKNLDDEVTDQRLRDEFTKYGTITSAKVMREEKTGQSKGFGFVCFSNAQDATKAVTEMNGKTILSKSIYVALAQRKEDRRHHTDPMTQRNNQLHLQQPFMPMPGYIPGAPMYYEYSNFPPQPDGRPPRYQGPYIKQGYPVPVHAAYYMTPPSHPHPHPRPPMYTTTATATTTTVTTAPSTPTTTATPVPAAMAATATTSTTAVNTTTTVQEENTSNLKEDPPPLTMDMLTSYSDETQNQILGERIYAVVQAKYSQLAGKVTGMLLEMDKEDLISLINDRESLESKADEAVNVLEQHRASQTTEE</sequence>
<dbReference type="PROSITE" id="PS51309">
    <property type="entry name" value="PABC"/>
    <property type="match status" value="1"/>
</dbReference>
<dbReference type="EMBL" id="JAIXMP010000001">
    <property type="protein sequence ID" value="KAI9278880.1"/>
    <property type="molecule type" value="Genomic_DNA"/>
</dbReference>
<dbReference type="FunFam" id="3.30.70.330:FF:000091">
    <property type="entry name" value="Polyadenylate-binding protein"/>
    <property type="match status" value="1"/>
</dbReference>
<evidence type="ECO:0008006" key="12">
    <source>
        <dbReference type="Google" id="ProtNLM"/>
    </source>
</evidence>
<dbReference type="Gene3D" id="3.30.70.330">
    <property type="match status" value="4"/>
</dbReference>
<evidence type="ECO:0000256" key="3">
    <source>
        <dbReference type="ARBA" id="ARBA00022490"/>
    </source>
</evidence>
<feature type="region of interest" description="Disordered" evidence="7">
    <location>
        <begin position="226"/>
        <end position="290"/>
    </location>
</feature>
<dbReference type="InterPro" id="IPR002004">
    <property type="entry name" value="PABP_HYD_C"/>
</dbReference>
<reference evidence="10" key="1">
    <citation type="journal article" date="2022" name="IScience">
        <title>Evolution of zygomycete secretomes and the origins of terrestrial fungal ecologies.</title>
        <authorList>
            <person name="Chang Y."/>
            <person name="Wang Y."/>
            <person name="Mondo S."/>
            <person name="Ahrendt S."/>
            <person name="Andreopoulos W."/>
            <person name="Barry K."/>
            <person name="Beard J."/>
            <person name="Benny G.L."/>
            <person name="Blankenship S."/>
            <person name="Bonito G."/>
            <person name="Cuomo C."/>
            <person name="Desiro A."/>
            <person name="Gervers K.A."/>
            <person name="Hundley H."/>
            <person name="Kuo A."/>
            <person name="LaButti K."/>
            <person name="Lang B.F."/>
            <person name="Lipzen A."/>
            <person name="O'Donnell K."/>
            <person name="Pangilinan J."/>
            <person name="Reynolds N."/>
            <person name="Sandor L."/>
            <person name="Smith M.E."/>
            <person name="Tsang A."/>
            <person name="Grigoriev I.V."/>
            <person name="Stajich J.E."/>
            <person name="Spatafora J.W."/>
        </authorList>
    </citation>
    <scope>NUCLEOTIDE SEQUENCE</scope>
    <source>
        <strain evidence="10">RSA 2281</strain>
    </source>
</reference>
<name>A0AAD5PJL1_9FUNG</name>
<comment type="similarity">
    <text evidence="2">Belongs to the polyadenylate-binding protein type-1 family.</text>
</comment>
<dbReference type="Pfam" id="PF00658">
    <property type="entry name" value="MLLE"/>
    <property type="match status" value="1"/>
</dbReference>
<dbReference type="SMART" id="SM00517">
    <property type="entry name" value="PolyA"/>
    <property type="match status" value="1"/>
</dbReference>
<evidence type="ECO:0000259" key="9">
    <source>
        <dbReference type="PROSITE" id="PS51309"/>
    </source>
</evidence>
<dbReference type="InterPro" id="IPR012677">
    <property type="entry name" value="Nucleotide-bd_a/b_plait_sf"/>
</dbReference>
<dbReference type="PANTHER" id="PTHR48025:SF1">
    <property type="entry name" value="RRM DOMAIN-CONTAINING PROTEIN"/>
    <property type="match status" value="1"/>
</dbReference>
<dbReference type="GO" id="GO:0005737">
    <property type="term" value="C:cytoplasm"/>
    <property type="evidence" value="ECO:0007669"/>
    <property type="project" value="UniProtKB-SubCell"/>
</dbReference>
<dbReference type="InterPro" id="IPR000504">
    <property type="entry name" value="RRM_dom"/>
</dbReference>
<organism evidence="10 11">
    <name type="scientific">Phascolomyces articulosus</name>
    <dbReference type="NCBI Taxonomy" id="60185"/>
    <lineage>
        <taxon>Eukaryota</taxon>
        <taxon>Fungi</taxon>
        <taxon>Fungi incertae sedis</taxon>
        <taxon>Mucoromycota</taxon>
        <taxon>Mucoromycotina</taxon>
        <taxon>Mucoromycetes</taxon>
        <taxon>Mucorales</taxon>
        <taxon>Lichtheimiaceae</taxon>
        <taxon>Phascolomyces</taxon>
    </lineage>
</organism>
<dbReference type="InterPro" id="IPR035979">
    <property type="entry name" value="RBD_domain_sf"/>
</dbReference>
<dbReference type="Gene3D" id="1.10.1900.10">
    <property type="entry name" value="c-terminal domain of poly(a) binding protein"/>
    <property type="match status" value="1"/>
</dbReference>
<feature type="domain" description="PABC" evidence="9">
    <location>
        <begin position="722"/>
        <end position="799"/>
    </location>
</feature>
<feature type="region of interest" description="Disordered" evidence="7">
    <location>
        <begin position="368"/>
        <end position="491"/>
    </location>
</feature>
<dbReference type="GO" id="GO:0003729">
    <property type="term" value="F:mRNA binding"/>
    <property type="evidence" value="ECO:0007669"/>
    <property type="project" value="TreeGrafter"/>
</dbReference>
<keyword evidence="3" id="KW-0963">Cytoplasm</keyword>
<feature type="compositionally biased region" description="Low complexity" evidence="7">
    <location>
        <begin position="385"/>
        <end position="421"/>
    </location>
</feature>
<dbReference type="AlphaFoldDB" id="A0AAD5PJL1"/>
<protein>
    <recommendedName>
        <fullName evidence="12">Polyadenylate-binding protein, cytoplasmic and nuclear</fullName>
    </recommendedName>
</protein>
<evidence type="ECO:0000313" key="10">
    <source>
        <dbReference type="EMBL" id="KAI9278880.1"/>
    </source>
</evidence>
<evidence type="ECO:0000256" key="7">
    <source>
        <dbReference type="SAM" id="MobiDB-lite"/>
    </source>
</evidence>
<dbReference type="SUPFAM" id="SSF54928">
    <property type="entry name" value="RNA-binding domain, RBD"/>
    <property type="match status" value="3"/>
</dbReference>
<evidence type="ECO:0000259" key="8">
    <source>
        <dbReference type="PROSITE" id="PS50102"/>
    </source>
</evidence>
<dbReference type="InterPro" id="IPR050502">
    <property type="entry name" value="Euk_RNA-bind_prot"/>
</dbReference>
<evidence type="ECO:0000256" key="2">
    <source>
        <dbReference type="ARBA" id="ARBA00008557"/>
    </source>
</evidence>